<proteinExistence type="predicted"/>
<evidence type="ECO:0000313" key="2">
    <source>
        <dbReference type="Proteomes" id="UP001206821"/>
    </source>
</evidence>
<sequence length="78" mass="9264">MIIEIDGYWGSVYLSGKKCSKQRVREMYRQTKNGVTDIQDFPDMFCRLHRFDRIPCSDEMSIDFVLDTDTDRIYTPSE</sequence>
<dbReference type="RefSeq" id="WP_051690340.1">
    <property type="nucleotide sequence ID" value="NZ_JANIEK010000009.1"/>
</dbReference>
<keyword evidence="2" id="KW-1185">Reference proteome</keyword>
<dbReference type="Proteomes" id="UP001206821">
    <property type="component" value="Unassembled WGS sequence"/>
</dbReference>
<organism evidence="1 2">
    <name type="scientific">Exiguobacterium alkaliphilum</name>
    <dbReference type="NCBI Taxonomy" id="1428684"/>
    <lineage>
        <taxon>Bacteria</taxon>
        <taxon>Bacillati</taxon>
        <taxon>Bacillota</taxon>
        <taxon>Bacilli</taxon>
        <taxon>Bacillales</taxon>
        <taxon>Bacillales Family XII. Incertae Sedis</taxon>
        <taxon>Exiguobacterium</taxon>
    </lineage>
</organism>
<accession>A0ABT2KUI8</accession>
<gene>
    <name evidence="1" type="ORF">NQG31_03725</name>
</gene>
<reference evidence="1 2" key="1">
    <citation type="submission" date="2022-07" db="EMBL/GenBank/DDBJ databases">
        <title>Genomic and pangenome structural analysis of the polyextremophile Exiguobacterium.</title>
        <authorList>
            <person name="Shen L."/>
        </authorList>
    </citation>
    <scope>NUCLEOTIDE SEQUENCE [LARGE SCALE GENOMIC DNA]</scope>
    <source>
        <strain evidence="1 2">12_1</strain>
    </source>
</reference>
<evidence type="ECO:0000313" key="1">
    <source>
        <dbReference type="EMBL" id="MCT4794637.1"/>
    </source>
</evidence>
<protein>
    <submittedName>
        <fullName evidence="1">Uncharacterized protein</fullName>
    </submittedName>
</protein>
<dbReference type="EMBL" id="JANIEK010000009">
    <property type="protein sequence ID" value="MCT4794637.1"/>
    <property type="molecule type" value="Genomic_DNA"/>
</dbReference>
<name>A0ABT2KUI8_9BACL</name>
<comment type="caution">
    <text evidence="1">The sequence shown here is derived from an EMBL/GenBank/DDBJ whole genome shotgun (WGS) entry which is preliminary data.</text>
</comment>